<comment type="caution">
    <text evidence="3">The sequence shown here is derived from an EMBL/GenBank/DDBJ whole genome shotgun (WGS) entry which is preliminary data.</text>
</comment>
<accession>A0A640KN38</accession>
<proteinExistence type="predicted"/>
<evidence type="ECO:0000256" key="2">
    <source>
        <dbReference type="SAM" id="SignalP"/>
    </source>
</evidence>
<organism evidence="3 4">
    <name type="scientific">Leishmania tarentolae</name>
    <name type="common">Sauroleishmania tarentolae</name>
    <dbReference type="NCBI Taxonomy" id="5689"/>
    <lineage>
        <taxon>Eukaryota</taxon>
        <taxon>Discoba</taxon>
        <taxon>Euglenozoa</taxon>
        <taxon>Kinetoplastea</taxon>
        <taxon>Metakinetoplastina</taxon>
        <taxon>Trypanosomatida</taxon>
        <taxon>Trypanosomatidae</taxon>
        <taxon>Leishmaniinae</taxon>
        <taxon>Leishmania</taxon>
        <taxon>lizard Leishmania</taxon>
    </lineage>
</organism>
<keyword evidence="4" id="KW-1185">Reference proteome</keyword>
<protein>
    <recommendedName>
        <fullName evidence="5">DUF3108 domain-containing protein</fullName>
    </recommendedName>
</protein>
<feature type="chain" id="PRO_5024837286" description="DUF3108 domain-containing protein" evidence="2">
    <location>
        <begin position="26"/>
        <end position="380"/>
    </location>
</feature>
<name>A0A640KN38_LEITA</name>
<dbReference type="AlphaFoldDB" id="A0A640KN38"/>
<evidence type="ECO:0000313" key="3">
    <source>
        <dbReference type="EMBL" id="GET90758.1"/>
    </source>
</evidence>
<dbReference type="EMBL" id="BLBS01000043">
    <property type="protein sequence ID" value="GET90758.1"/>
    <property type="molecule type" value="Genomic_DNA"/>
</dbReference>
<reference evidence="3" key="1">
    <citation type="submission" date="2019-11" db="EMBL/GenBank/DDBJ databases">
        <title>Leishmania tarentolae CDS.</title>
        <authorList>
            <person name="Goto Y."/>
            <person name="Yamagishi J."/>
        </authorList>
    </citation>
    <scope>NUCLEOTIDE SEQUENCE [LARGE SCALE GENOMIC DNA]</scope>
    <source>
        <strain evidence="3">Parrot Tar II</strain>
    </source>
</reference>
<keyword evidence="2" id="KW-0732">Signal</keyword>
<evidence type="ECO:0000313" key="4">
    <source>
        <dbReference type="Proteomes" id="UP000419144"/>
    </source>
</evidence>
<feature type="signal peptide" evidence="2">
    <location>
        <begin position="1"/>
        <end position="25"/>
    </location>
</feature>
<dbReference type="OrthoDB" id="272671at2759"/>
<dbReference type="Proteomes" id="UP000419144">
    <property type="component" value="Unassembled WGS sequence"/>
</dbReference>
<feature type="region of interest" description="Disordered" evidence="1">
    <location>
        <begin position="351"/>
        <end position="380"/>
    </location>
</feature>
<gene>
    <name evidence="3" type="ORF">LtaPh_3016300</name>
</gene>
<evidence type="ECO:0008006" key="5">
    <source>
        <dbReference type="Google" id="ProtNLM"/>
    </source>
</evidence>
<evidence type="ECO:0000256" key="1">
    <source>
        <dbReference type="SAM" id="MobiDB-lite"/>
    </source>
</evidence>
<sequence length="380" mass="41295">MYLPATGHAVTVAVLAAILCVSALAAPQTAFKDSAPQSAAQTVPLFEQFFAQSFQVSVITQSSGVFNATLRMRASLNFPERVQGELIPIGEPKLNDQSQTPLPHFQRARTVEDDKLSALSSPMAAAFGRTSLKKDGTHKSSSSEFSVSGKDARPSLLMVDLHLRHSDAMQGTASVYYLPADLMALRVQRERMKEGSASPSATVEFEFRSEAEHMTGNPLSDMRALAHVSSAMMTMGGQSGTWTSPSVGEKADGASADSIRQGGIIFRWINEHEFSAHLTIPIADKAGGTPMRTEKIWIYGYATPSKTVFDRKQRDLPFQNKYLMLSVGLLGFFVQAISGIAEGKKRAQEAADLEATAQRQEKPKLEAQPSAQECHSKKKK</sequence>
<dbReference type="VEuPathDB" id="TriTrypDB:LtaPh_3016300"/>